<dbReference type="FunFam" id="1.10.287.130:FF:000038">
    <property type="entry name" value="Sensory transduction histidine kinase"/>
    <property type="match status" value="1"/>
</dbReference>
<dbReference type="InterPro" id="IPR013655">
    <property type="entry name" value="PAS_fold_3"/>
</dbReference>
<evidence type="ECO:0000256" key="8">
    <source>
        <dbReference type="ARBA" id="ARBA00022840"/>
    </source>
</evidence>
<dbReference type="InterPro" id="IPR036890">
    <property type="entry name" value="HATPase_C_sf"/>
</dbReference>
<dbReference type="PANTHER" id="PTHR43047:SF63">
    <property type="entry name" value="HISTIDINE KINASE"/>
    <property type="match status" value="1"/>
</dbReference>
<evidence type="ECO:0000256" key="6">
    <source>
        <dbReference type="ARBA" id="ARBA00022741"/>
    </source>
</evidence>
<dbReference type="InterPro" id="IPR001610">
    <property type="entry name" value="PAC"/>
</dbReference>
<feature type="domain" description="PAC" evidence="15">
    <location>
        <begin position="601"/>
        <end position="654"/>
    </location>
</feature>
<dbReference type="Pfam" id="PF12860">
    <property type="entry name" value="PAS_7"/>
    <property type="match status" value="2"/>
</dbReference>
<reference evidence="16 17" key="1">
    <citation type="submission" date="2017-09" db="EMBL/GenBank/DDBJ databases">
        <authorList>
            <person name="Ehlers B."/>
            <person name="Leendertz F.H."/>
        </authorList>
    </citation>
    <scope>NUCLEOTIDE SEQUENCE [LARGE SCALE GENOMIC DNA]</scope>
    <source>
        <strain evidence="16 17">USBA 140</strain>
    </source>
</reference>
<comment type="catalytic activity">
    <reaction evidence="1">
        <text>ATP + protein L-histidine = ADP + protein N-phospho-L-histidine.</text>
        <dbReference type="EC" id="2.7.13.3"/>
    </reaction>
</comment>
<comment type="subcellular location">
    <subcellularLocation>
        <location evidence="2">Membrane</location>
    </subcellularLocation>
</comment>
<evidence type="ECO:0000256" key="1">
    <source>
        <dbReference type="ARBA" id="ARBA00000085"/>
    </source>
</evidence>
<dbReference type="SUPFAM" id="SSF55874">
    <property type="entry name" value="ATPase domain of HSP90 chaperone/DNA topoisomerase II/histidine kinase"/>
    <property type="match status" value="1"/>
</dbReference>
<dbReference type="SUPFAM" id="SSF47384">
    <property type="entry name" value="Homodimeric domain of signal transducing histidine kinase"/>
    <property type="match status" value="1"/>
</dbReference>
<dbReference type="GO" id="GO:0000155">
    <property type="term" value="F:phosphorelay sensor kinase activity"/>
    <property type="evidence" value="ECO:0007669"/>
    <property type="project" value="InterPro"/>
</dbReference>
<dbReference type="EC" id="2.7.13.3" evidence="3"/>
<dbReference type="PANTHER" id="PTHR43047">
    <property type="entry name" value="TWO-COMPONENT HISTIDINE PROTEIN KINASE"/>
    <property type="match status" value="1"/>
</dbReference>
<dbReference type="Pfam" id="PF00989">
    <property type="entry name" value="PAS"/>
    <property type="match status" value="2"/>
</dbReference>
<evidence type="ECO:0000256" key="9">
    <source>
        <dbReference type="ARBA" id="ARBA00023012"/>
    </source>
</evidence>
<evidence type="ECO:0000259" key="15">
    <source>
        <dbReference type="PROSITE" id="PS50113"/>
    </source>
</evidence>
<feature type="domain" description="PAS" evidence="14">
    <location>
        <begin position="526"/>
        <end position="597"/>
    </location>
</feature>
<dbReference type="PROSITE" id="PS50113">
    <property type="entry name" value="PAC"/>
    <property type="match status" value="2"/>
</dbReference>
<keyword evidence="4" id="KW-0597">Phosphoprotein</keyword>
<dbReference type="CDD" id="cd00082">
    <property type="entry name" value="HisKA"/>
    <property type="match status" value="1"/>
</dbReference>
<dbReference type="EMBL" id="OCNJ01000001">
    <property type="protein sequence ID" value="SOD89185.1"/>
    <property type="molecule type" value="Genomic_DNA"/>
</dbReference>
<dbReference type="GO" id="GO:0009927">
    <property type="term" value="F:histidine phosphotransfer kinase activity"/>
    <property type="evidence" value="ECO:0007669"/>
    <property type="project" value="TreeGrafter"/>
</dbReference>
<dbReference type="InterPro" id="IPR036097">
    <property type="entry name" value="HisK_dim/P_sf"/>
</dbReference>
<dbReference type="PROSITE" id="PS50109">
    <property type="entry name" value="HIS_KIN"/>
    <property type="match status" value="1"/>
</dbReference>
<dbReference type="InterPro" id="IPR000014">
    <property type="entry name" value="PAS"/>
</dbReference>
<dbReference type="InterPro" id="IPR000700">
    <property type="entry name" value="PAS-assoc_C"/>
</dbReference>
<keyword evidence="6" id="KW-0547">Nucleotide-binding</keyword>
<dbReference type="CDD" id="cd16922">
    <property type="entry name" value="HATPase_EvgS-ArcB-TorS-like"/>
    <property type="match status" value="1"/>
</dbReference>
<name>A0A286G0Y9_9PROT</name>
<evidence type="ECO:0000256" key="4">
    <source>
        <dbReference type="ARBA" id="ARBA00022553"/>
    </source>
</evidence>
<dbReference type="PRINTS" id="PR00344">
    <property type="entry name" value="BCTRLSENSOR"/>
</dbReference>
<evidence type="ECO:0000256" key="7">
    <source>
        <dbReference type="ARBA" id="ARBA00022777"/>
    </source>
</evidence>
<dbReference type="Pfam" id="PF02518">
    <property type="entry name" value="HATPase_c"/>
    <property type="match status" value="1"/>
</dbReference>
<dbReference type="SMART" id="SM00086">
    <property type="entry name" value="PAC"/>
    <property type="match status" value="3"/>
</dbReference>
<protein>
    <recommendedName>
        <fullName evidence="12">Sensor protein FixL</fullName>
        <ecNumber evidence="3">2.7.13.3</ecNumber>
    </recommendedName>
</protein>
<dbReference type="InterPro" id="IPR005467">
    <property type="entry name" value="His_kinase_dom"/>
</dbReference>
<evidence type="ECO:0000256" key="10">
    <source>
        <dbReference type="ARBA" id="ARBA00023136"/>
    </source>
</evidence>
<dbReference type="Gene3D" id="3.30.565.10">
    <property type="entry name" value="Histidine kinase-like ATPase, C-terminal domain"/>
    <property type="match status" value="1"/>
</dbReference>
<dbReference type="NCBIfam" id="TIGR00229">
    <property type="entry name" value="sensory_box"/>
    <property type="match status" value="3"/>
</dbReference>
<keyword evidence="8" id="KW-0067">ATP-binding</keyword>
<dbReference type="InterPro" id="IPR035965">
    <property type="entry name" value="PAS-like_dom_sf"/>
</dbReference>
<evidence type="ECO:0000256" key="3">
    <source>
        <dbReference type="ARBA" id="ARBA00012438"/>
    </source>
</evidence>
<keyword evidence="17" id="KW-1185">Reference proteome</keyword>
<evidence type="ECO:0000256" key="11">
    <source>
        <dbReference type="ARBA" id="ARBA00059827"/>
    </source>
</evidence>
<keyword evidence="10" id="KW-0472">Membrane</keyword>
<dbReference type="SMART" id="SM00091">
    <property type="entry name" value="PAS"/>
    <property type="match status" value="5"/>
</dbReference>
<dbReference type="GO" id="GO:0006355">
    <property type="term" value="P:regulation of DNA-templated transcription"/>
    <property type="evidence" value="ECO:0007669"/>
    <property type="project" value="InterPro"/>
</dbReference>
<evidence type="ECO:0000259" key="13">
    <source>
        <dbReference type="PROSITE" id="PS50109"/>
    </source>
</evidence>
<dbReference type="InterPro" id="IPR013767">
    <property type="entry name" value="PAS_fold"/>
</dbReference>
<dbReference type="Gene3D" id="3.30.450.20">
    <property type="entry name" value="PAS domain"/>
    <property type="match status" value="4"/>
</dbReference>
<evidence type="ECO:0000256" key="12">
    <source>
        <dbReference type="ARBA" id="ARBA00070616"/>
    </source>
</evidence>
<dbReference type="GO" id="GO:0005524">
    <property type="term" value="F:ATP binding"/>
    <property type="evidence" value="ECO:0007669"/>
    <property type="project" value="UniProtKB-KW"/>
</dbReference>
<dbReference type="Proteomes" id="UP000219621">
    <property type="component" value="Unassembled WGS sequence"/>
</dbReference>
<evidence type="ECO:0000259" key="14">
    <source>
        <dbReference type="PROSITE" id="PS50112"/>
    </source>
</evidence>
<dbReference type="SMART" id="SM00388">
    <property type="entry name" value="HisKA"/>
    <property type="match status" value="1"/>
</dbReference>
<dbReference type="SUPFAM" id="SSF55785">
    <property type="entry name" value="PYP-like sensor domain (PAS domain)"/>
    <property type="match status" value="3"/>
</dbReference>
<dbReference type="Gene3D" id="1.10.287.130">
    <property type="match status" value="1"/>
</dbReference>
<dbReference type="InterPro" id="IPR003594">
    <property type="entry name" value="HATPase_dom"/>
</dbReference>
<dbReference type="Pfam" id="PF00512">
    <property type="entry name" value="HisKA"/>
    <property type="match status" value="1"/>
</dbReference>
<accession>A0A286G0Y9</accession>
<feature type="domain" description="PAS" evidence="14">
    <location>
        <begin position="277"/>
        <end position="346"/>
    </location>
</feature>
<organism evidence="16 17">
    <name type="scientific">Caenispirillum bisanense</name>
    <dbReference type="NCBI Taxonomy" id="414052"/>
    <lineage>
        <taxon>Bacteria</taxon>
        <taxon>Pseudomonadati</taxon>
        <taxon>Pseudomonadota</taxon>
        <taxon>Alphaproteobacteria</taxon>
        <taxon>Rhodospirillales</taxon>
        <taxon>Novispirillaceae</taxon>
        <taxon>Caenispirillum</taxon>
    </lineage>
</organism>
<keyword evidence="7" id="KW-0418">Kinase</keyword>
<dbReference type="Pfam" id="PF08447">
    <property type="entry name" value="PAS_3"/>
    <property type="match status" value="1"/>
</dbReference>
<sequence length="911" mass="100272">MQDGDPHDGAEGDGTPRLLDVLDALNEGVALYDRHDRLVACNARYRDLCPPVADLLVPGMAFTTFVAALAERRAVVAVDGRRDDWPALRLAHRRTPGQPFEVEFADGRFARVKETRAADGSTITTTLETTDLRRWEMRLRESEARTHTARAMLGQAVESMTEGFVMFDSDDRLVLCNGHYMSLFPGMEDILRPGVPFETLIREAVGRGLVASAVADPEGWIAGRLADHAAPTAPREVEYADGRCHLVREARMPDGGIVGIQSDITLRKRAERALAVSEARYRQLVEMAPDLICVVIDGLVRFINPAGALLLSLPEDDVVGRHFLGFVHPESRDRAIGMLESGLTDDDWLPLRLLGPEGETAEVEAAVMPFSESGQRGVMLVARDVTEIRRSNEAAADRQRLLEGIMNSVVDGIITIDDRGRIESFNPAAERIFGYAAAEVVGRNVAQLMASDHADRHDAYMRNYAATGRKRIIGIGREEQGRRKDGTVFPIDLAVTELDLGSRRLFTGVVRDITDRKEAEKALRLSEERYALAIAGSNEAIWDWDMESDRLFFSPHMREVLGVDPALVRRPYDWRALIHPDDRRGYVKAMTEHVRGGGATFNIEYRLVGTVDGRTRWVRHRGMALRRPDGEPYRMAGSIGDVTHRRAAEAELLRTKEEAELANRAKTEFLANMSHELRTPLNAIIGFSEVIAHEIFGRVEPVQYKGYAANILESGRHLLDVINDILDVSRIEAGEMALHPEPVDLLAVIDSAVRLIGQRATDAGLTLQVEMPDTLPLLMGEARRLKQILINLLANAVKFTPEGGRVTLKAKRDPVGAGLVVRIADTGIGMRPEDIPRALTPFQQVDSSLQRKYEGTGLGLPLTKAFVEMHGGSLAIASSPGVGTMVTLHFPPRCLVLDAPPATRAAAGSGA</sequence>
<dbReference type="AlphaFoldDB" id="A0A286G0Y9"/>
<feature type="domain" description="Histidine kinase" evidence="13">
    <location>
        <begin position="672"/>
        <end position="894"/>
    </location>
</feature>
<keyword evidence="9" id="KW-0902">Two-component regulatory system</keyword>
<dbReference type="PROSITE" id="PS50112">
    <property type="entry name" value="PAS"/>
    <property type="match status" value="3"/>
</dbReference>
<evidence type="ECO:0000313" key="16">
    <source>
        <dbReference type="EMBL" id="SOD89185.1"/>
    </source>
</evidence>
<dbReference type="FunFam" id="3.30.450.20:FF:000060">
    <property type="entry name" value="Sensor protein FixL"/>
    <property type="match status" value="1"/>
</dbReference>
<keyword evidence="5" id="KW-0808">Transferase</keyword>
<feature type="domain" description="PAC" evidence="15">
    <location>
        <begin position="475"/>
        <end position="525"/>
    </location>
</feature>
<comment type="function">
    <text evidence="11">Putative oxygen sensor; modulates the activity of FixJ, a transcriptional activator of nitrogen fixation fixK gene. FixL probably acts as a kinase that phosphorylates FixJ.</text>
</comment>
<dbReference type="InterPro" id="IPR004358">
    <property type="entry name" value="Sig_transdc_His_kin-like_C"/>
</dbReference>
<dbReference type="SMART" id="SM00387">
    <property type="entry name" value="HATPase_c"/>
    <property type="match status" value="1"/>
</dbReference>
<evidence type="ECO:0000256" key="2">
    <source>
        <dbReference type="ARBA" id="ARBA00004370"/>
    </source>
</evidence>
<dbReference type="GO" id="GO:0005886">
    <property type="term" value="C:plasma membrane"/>
    <property type="evidence" value="ECO:0007669"/>
    <property type="project" value="TreeGrafter"/>
</dbReference>
<dbReference type="CDD" id="cd00130">
    <property type="entry name" value="PAS"/>
    <property type="match status" value="3"/>
</dbReference>
<dbReference type="InterPro" id="IPR003661">
    <property type="entry name" value="HisK_dim/P_dom"/>
</dbReference>
<evidence type="ECO:0000256" key="5">
    <source>
        <dbReference type="ARBA" id="ARBA00022679"/>
    </source>
</evidence>
<gene>
    <name evidence="16" type="ORF">SAMN05421508_101141</name>
</gene>
<proteinExistence type="predicted"/>
<feature type="domain" description="PAS" evidence="14">
    <location>
        <begin position="398"/>
        <end position="468"/>
    </location>
</feature>
<evidence type="ECO:0000313" key="17">
    <source>
        <dbReference type="Proteomes" id="UP000219621"/>
    </source>
</evidence>